<dbReference type="Proteomes" id="UP000327000">
    <property type="component" value="Unassembled WGS sequence"/>
</dbReference>
<dbReference type="AlphaFoldDB" id="A0A5N5WCY8"/>
<dbReference type="RefSeq" id="WP_152262681.1">
    <property type="nucleotide sequence ID" value="NZ_VOKX01000009.1"/>
</dbReference>
<dbReference type="EMBL" id="VOKX01000009">
    <property type="protein sequence ID" value="KAB7850142.1"/>
    <property type="molecule type" value="Genomic_DNA"/>
</dbReference>
<gene>
    <name evidence="1" type="ORF">FRZ00_05955</name>
</gene>
<evidence type="ECO:0000313" key="1">
    <source>
        <dbReference type="EMBL" id="KAB7850142.1"/>
    </source>
</evidence>
<protein>
    <submittedName>
        <fullName evidence="1">Uncharacterized protein</fullName>
    </submittedName>
</protein>
<sequence length="206" mass="22512">MHDEPTEFDQPSCALCRRPSRAPFHDDCRQHLDRALAGLPVLYRQLADALAPGRPGTTTARPATRTAPLPVRLDALDLRARGGIEGIVTSWERDVRELLDLAPPPFRGTVEQQLGGGVAFLRGNLLWIIHEHPAADEFAAEIHHTARQAAAVITGERPERRIGLSCSTCGARLTITLSTPGRRCGCGQQYGFQELRRLDLAARSAA</sequence>
<proteinExistence type="predicted"/>
<organism evidence="1 2">
    <name type="scientific">Streptomyces mobaraensis</name>
    <name type="common">Streptoverticillium mobaraense</name>
    <dbReference type="NCBI Taxonomy" id="35621"/>
    <lineage>
        <taxon>Bacteria</taxon>
        <taxon>Bacillati</taxon>
        <taxon>Actinomycetota</taxon>
        <taxon>Actinomycetes</taxon>
        <taxon>Kitasatosporales</taxon>
        <taxon>Streptomycetaceae</taxon>
        <taxon>Streptomyces</taxon>
    </lineage>
</organism>
<evidence type="ECO:0000313" key="2">
    <source>
        <dbReference type="Proteomes" id="UP000327000"/>
    </source>
</evidence>
<keyword evidence="2" id="KW-1185">Reference proteome</keyword>
<reference evidence="1 2" key="1">
    <citation type="journal article" date="2019" name="Microb. Cell Fact.">
        <title>Exploring novel herbicidin analogues by transcriptional regulator overexpression and MS/MS molecular networking.</title>
        <authorList>
            <person name="Shi Y."/>
            <person name="Gu R."/>
            <person name="Li Y."/>
            <person name="Wang X."/>
            <person name="Ren W."/>
            <person name="Li X."/>
            <person name="Wang L."/>
            <person name="Xie Y."/>
            <person name="Hong B."/>
        </authorList>
    </citation>
    <scope>NUCLEOTIDE SEQUENCE [LARGE SCALE GENOMIC DNA]</scope>
    <source>
        <strain evidence="1 2">US-43</strain>
    </source>
</reference>
<dbReference type="OrthoDB" id="4180743at2"/>
<accession>A0A5N5WCY8</accession>
<name>A0A5N5WCY8_STRMB</name>
<comment type="caution">
    <text evidence="1">The sequence shown here is derived from an EMBL/GenBank/DDBJ whole genome shotgun (WGS) entry which is preliminary data.</text>
</comment>